<gene>
    <name evidence="2" type="primary">lptD</name>
    <name evidence="5" type="ORF">SAMN05421644_10630</name>
</gene>
<dbReference type="HAMAP" id="MF_01411">
    <property type="entry name" value="LPS_assembly_LptD"/>
    <property type="match status" value="1"/>
</dbReference>
<dbReference type="InterPro" id="IPR050218">
    <property type="entry name" value="LptD"/>
</dbReference>
<dbReference type="AlphaFoldDB" id="A0A1H3CIU7"/>
<dbReference type="PANTHER" id="PTHR30189:SF1">
    <property type="entry name" value="LPS-ASSEMBLY PROTEIN LPTD"/>
    <property type="match status" value="1"/>
</dbReference>
<keyword evidence="2" id="KW-0732">Signal</keyword>
<dbReference type="GO" id="GO:1990351">
    <property type="term" value="C:transporter complex"/>
    <property type="evidence" value="ECO:0007669"/>
    <property type="project" value="TreeGrafter"/>
</dbReference>
<evidence type="ECO:0000259" key="3">
    <source>
        <dbReference type="Pfam" id="PF04453"/>
    </source>
</evidence>
<comment type="subunit">
    <text evidence="2">Component of the lipopolysaccharide transport and assembly complex. Interacts with LptE and LptA.</text>
</comment>
<name>A0A1H3CIU7_ALLWA</name>
<keyword evidence="2" id="KW-0472">Membrane</keyword>
<keyword evidence="6" id="KW-1185">Reference proteome</keyword>
<protein>
    <recommendedName>
        <fullName evidence="2">LPS-assembly protein LptD</fullName>
    </recommendedName>
</protein>
<feature type="signal peptide" evidence="2">
    <location>
        <begin position="1"/>
        <end position="28"/>
    </location>
</feature>
<proteinExistence type="inferred from homology"/>
<dbReference type="OrthoDB" id="9760225at2"/>
<organism evidence="5 6">
    <name type="scientific">Allochromatium warmingii</name>
    <name type="common">Chromatium warmingii</name>
    <dbReference type="NCBI Taxonomy" id="61595"/>
    <lineage>
        <taxon>Bacteria</taxon>
        <taxon>Pseudomonadati</taxon>
        <taxon>Pseudomonadota</taxon>
        <taxon>Gammaproteobacteria</taxon>
        <taxon>Chromatiales</taxon>
        <taxon>Chromatiaceae</taxon>
        <taxon>Allochromatium</taxon>
    </lineage>
</organism>
<comment type="subcellular location">
    <subcellularLocation>
        <location evidence="2">Cell outer membrane</location>
    </subcellularLocation>
</comment>
<evidence type="ECO:0000313" key="6">
    <source>
        <dbReference type="Proteomes" id="UP000198672"/>
    </source>
</evidence>
<dbReference type="GO" id="GO:0009279">
    <property type="term" value="C:cell outer membrane"/>
    <property type="evidence" value="ECO:0007669"/>
    <property type="project" value="UniProtKB-SubCell"/>
</dbReference>
<evidence type="ECO:0000259" key="4">
    <source>
        <dbReference type="Pfam" id="PF19838"/>
    </source>
</evidence>
<feature type="domain" description="LPS-assembly protein LptD central" evidence="4">
    <location>
        <begin position="285"/>
        <end position="362"/>
    </location>
</feature>
<dbReference type="STRING" id="61595.SAMN05421644_10630"/>
<evidence type="ECO:0000256" key="1">
    <source>
        <dbReference type="ARBA" id="ARBA00023237"/>
    </source>
</evidence>
<feature type="domain" description="LptD C-terminal" evidence="3">
    <location>
        <begin position="387"/>
        <end position="753"/>
    </location>
</feature>
<feature type="chain" id="PRO_5011801968" description="LPS-assembly protein LptD" evidence="2">
    <location>
        <begin position="29"/>
        <end position="836"/>
    </location>
</feature>
<dbReference type="Pfam" id="PF04453">
    <property type="entry name" value="LptD"/>
    <property type="match status" value="1"/>
</dbReference>
<comment type="similarity">
    <text evidence="2">Belongs to the LptD family.</text>
</comment>
<dbReference type="GO" id="GO:0015920">
    <property type="term" value="P:lipopolysaccharide transport"/>
    <property type="evidence" value="ECO:0007669"/>
    <property type="project" value="InterPro"/>
</dbReference>
<dbReference type="InterPro" id="IPR020889">
    <property type="entry name" value="LipoPS_assembly_LptD"/>
</dbReference>
<comment type="function">
    <text evidence="2">Together with LptE, is involved in the assembly of lipopolysaccharide (LPS) at the surface of the outer membrane.</text>
</comment>
<evidence type="ECO:0000256" key="2">
    <source>
        <dbReference type="HAMAP-Rule" id="MF_01411"/>
    </source>
</evidence>
<dbReference type="Proteomes" id="UP000198672">
    <property type="component" value="Unassembled WGS sequence"/>
</dbReference>
<dbReference type="GO" id="GO:0043165">
    <property type="term" value="P:Gram-negative-bacterium-type cell outer membrane assembly"/>
    <property type="evidence" value="ECO:0007669"/>
    <property type="project" value="UniProtKB-UniRule"/>
</dbReference>
<accession>A0A1H3CIU7</accession>
<dbReference type="RefSeq" id="WP_091332277.1">
    <property type="nucleotide sequence ID" value="NZ_FNOW01000006.1"/>
</dbReference>
<evidence type="ECO:0000313" key="5">
    <source>
        <dbReference type="EMBL" id="SDX54035.1"/>
    </source>
</evidence>
<dbReference type="Pfam" id="PF19838">
    <property type="entry name" value="LptD_2"/>
    <property type="match status" value="1"/>
</dbReference>
<comment type="caution">
    <text evidence="2">Lacks conserved residue(s) required for the propagation of feature annotation.</text>
</comment>
<keyword evidence="1 2" id="KW-0998">Cell outer membrane</keyword>
<dbReference type="PANTHER" id="PTHR30189">
    <property type="entry name" value="LPS-ASSEMBLY PROTEIN"/>
    <property type="match status" value="1"/>
</dbReference>
<dbReference type="InterPro" id="IPR045659">
    <property type="entry name" value="LptD_2"/>
</dbReference>
<dbReference type="InterPro" id="IPR007543">
    <property type="entry name" value="LptD_C"/>
</dbReference>
<dbReference type="EMBL" id="FNOW01000006">
    <property type="protein sequence ID" value="SDX54035.1"/>
    <property type="molecule type" value="Genomic_DNA"/>
</dbReference>
<reference evidence="6" key="1">
    <citation type="submission" date="2016-10" db="EMBL/GenBank/DDBJ databases">
        <authorList>
            <person name="Varghese N."/>
            <person name="Submissions S."/>
        </authorList>
    </citation>
    <scope>NUCLEOTIDE SEQUENCE [LARGE SCALE GENOMIC DNA]</scope>
    <source>
        <strain evidence="6">DSM 173</strain>
    </source>
</reference>
<sequence length="836" mass="93806" precursor="true">MPTQADFHPHARALLLLALASTSAVSRSAEPSAAAVVTAPAPPSTAATAFTPTPPAAAATPDALLTPTAPMPAPAAPTLPPVAAQPLTIAPPDERPAAPVAAIPVAQRANDPLLHQGLDWNYCGPRPGMNRFVPPPPPDDRQPIEITADLVDYDQTRDLLQLRGDIDIVQDRSRLRTPAARYQRTTGEINASDGVLLEHPGLRLIGAQADYNLQTERGHVQQVGYRLHDQANLRGAAQEVWLLDAQRSQYRDVLYTTCPPGDATWSVRARDLELNQDSGLGTVRHARLQLWDVPVFYTPYLMFPIDGRRHSGFLIPAIGSADETGLDISIPYYWNIAPNTDATLTPRIMSERGFMLGAEVRHLSPWQRLEFDGEILPEDRANPDAGIRGALHLTQFGWLNQHWSSAIDFTTVSDADYLTDFGNRLELTSVRNLSQRADVSYSDADWWALARVQQFQTIDSNIAPANRPYEQLPHLEFHLTPQSLAGGFEYAFEAQYDYFAHQTAVHGSRFVAIPTLRWPFRRGFGHLIPRARLYYTHYDLTNQRADADRQLSHLIPSFELDGKLIFERETDWFGQATIQTLEPRFYYVRTAYADQADNPLFDTTALEFSFASLFRPNRFTGYDRIGDENRLTLGLTSRTIANRDGDELVRVSLGQIHYFDARQLQLNDSQVRDISSSPLAAEFAARLTRNWSAQAGLQWNPHHEEPTWEKQVLQLRYRPDTKQLFNLAYRYNLGSQASEQYEDTDLSFQMPVGSHMRLVGRWLYSLLHEETVEAFAGVEFGQCCWRLRVLGQHLKRDAAEPASTSVMLQLELAGLGAFGNSIDKVLERGIYGYQTD</sequence>